<dbReference type="PANTHER" id="PTHR44144">
    <property type="entry name" value="DNAJ HOMOLOG SUBFAMILY C MEMBER 9"/>
    <property type="match status" value="1"/>
</dbReference>
<dbReference type="SMART" id="SM00271">
    <property type="entry name" value="DnaJ"/>
    <property type="match status" value="1"/>
</dbReference>
<dbReference type="PROSITE" id="PS50076">
    <property type="entry name" value="DNAJ_2"/>
    <property type="match status" value="1"/>
</dbReference>
<dbReference type="InterPro" id="IPR001623">
    <property type="entry name" value="DnaJ_domain"/>
</dbReference>
<dbReference type="OrthoDB" id="110024at2759"/>
<sequence length="251" mass="29238">MGLFEDCELYFGSKSLYDVLYVEKTATATQLKQAYRKASLLTHPDKVDESQREEATRKFQILAKVHFILSDAEKRQVYDETGIVDDENDCSVDDSSPEFWQNYFRNLFPKITVVDIENFMEKYIGSEEEKNDLKKSYIEAEGDMNVISETFIGYRVDEEERYSKMLKEMIKTKELPSFPKFVKETSIKKAARHRKFKKEAVEANKCLDAASDLCQALKKRSIDRENDFNSMIANLEAKYGKKDTTGRKKQK</sequence>
<organism evidence="3 4">
    <name type="scientific">Trichonephila clavata</name>
    <name type="common">Joro spider</name>
    <name type="synonym">Nephila clavata</name>
    <dbReference type="NCBI Taxonomy" id="2740835"/>
    <lineage>
        <taxon>Eukaryota</taxon>
        <taxon>Metazoa</taxon>
        <taxon>Ecdysozoa</taxon>
        <taxon>Arthropoda</taxon>
        <taxon>Chelicerata</taxon>
        <taxon>Arachnida</taxon>
        <taxon>Araneae</taxon>
        <taxon>Araneomorphae</taxon>
        <taxon>Entelegynae</taxon>
        <taxon>Araneoidea</taxon>
        <taxon>Nephilidae</taxon>
        <taxon>Trichonephila</taxon>
    </lineage>
</organism>
<proteinExistence type="predicted"/>
<dbReference type="SUPFAM" id="SSF46565">
    <property type="entry name" value="Chaperone J-domain"/>
    <property type="match status" value="1"/>
</dbReference>
<feature type="domain" description="J" evidence="2">
    <location>
        <begin position="15"/>
        <end position="82"/>
    </location>
</feature>
<gene>
    <name evidence="3" type="primary">Dnajc9</name>
    <name evidence="3" type="ORF">TNCT_368171</name>
</gene>
<dbReference type="Pfam" id="PF00226">
    <property type="entry name" value="DnaJ"/>
    <property type="match status" value="1"/>
</dbReference>
<dbReference type="GO" id="GO:0031072">
    <property type="term" value="F:heat shock protein binding"/>
    <property type="evidence" value="ECO:0007669"/>
    <property type="project" value="TreeGrafter"/>
</dbReference>
<evidence type="ECO:0000313" key="4">
    <source>
        <dbReference type="Proteomes" id="UP000887116"/>
    </source>
</evidence>
<reference evidence="3" key="1">
    <citation type="submission" date="2020-07" db="EMBL/GenBank/DDBJ databases">
        <title>Multicomponent nature underlies the extraordinary mechanical properties of spider dragline silk.</title>
        <authorList>
            <person name="Kono N."/>
            <person name="Nakamura H."/>
            <person name="Mori M."/>
            <person name="Yoshida Y."/>
            <person name="Ohtoshi R."/>
            <person name="Malay A.D."/>
            <person name="Moran D.A.P."/>
            <person name="Tomita M."/>
            <person name="Numata K."/>
            <person name="Arakawa K."/>
        </authorList>
    </citation>
    <scope>NUCLEOTIDE SEQUENCE</scope>
</reference>
<dbReference type="InterPro" id="IPR036869">
    <property type="entry name" value="J_dom_sf"/>
</dbReference>
<evidence type="ECO:0000259" key="2">
    <source>
        <dbReference type="PROSITE" id="PS50076"/>
    </source>
</evidence>
<keyword evidence="1" id="KW-0597">Phosphoprotein</keyword>
<dbReference type="PRINTS" id="PR00625">
    <property type="entry name" value="JDOMAIN"/>
</dbReference>
<dbReference type="Proteomes" id="UP000887116">
    <property type="component" value="Unassembled WGS sequence"/>
</dbReference>
<accession>A0A8X6HN09</accession>
<evidence type="ECO:0000256" key="1">
    <source>
        <dbReference type="ARBA" id="ARBA00022553"/>
    </source>
</evidence>
<dbReference type="InterPro" id="IPR052594">
    <property type="entry name" value="J_domain-containing_protein"/>
</dbReference>
<dbReference type="PANTHER" id="PTHR44144:SF1">
    <property type="entry name" value="DNAJ HOMOLOG SUBFAMILY C MEMBER 9"/>
    <property type="match status" value="1"/>
</dbReference>
<evidence type="ECO:0000313" key="3">
    <source>
        <dbReference type="EMBL" id="GFQ77717.1"/>
    </source>
</evidence>
<dbReference type="InterPro" id="IPR056453">
    <property type="entry name" value="HTH_DNAJC9"/>
</dbReference>
<dbReference type="CDD" id="cd06257">
    <property type="entry name" value="DnaJ"/>
    <property type="match status" value="1"/>
</dbReference>
<dbReference type="AlphaFoldDB" id="A0A8X6HN09"/>
<dbReference type="Pfam" id="PF23302">
    <property type="entry name" value="HTH_DNAJC9"/>
    <property type="match status" value="1"/>
</dbReference>
<keyword evidence="4" id="KW-1185">Reference proteome</keyword>
<protein>
    <submittedName>
        <fullName evidence="3">DnaJ homolog subfamily C member 9</fullName>
    </submittedName>
</protein>
<dbReference type="Gene3D" id="1.10.287.110">
    <property type="entry name" value="DnaJ domain"/>
    <property type="match status" value="1"/>
</dbReference>
<dbReference type="FunFam" id="1.10.287.110:FF:000035">
    <property type="entry name" value="DnaJ homolog subfamily C member 9"/>
    <property type="match status" value="1"/>
</dbReference>
<name>A0A8X6HN09_TRICU</name>
<dbReference type="GO" id="GO:0005634">
    <property type="term" value="C:nucleus"/>
    <property type="evidence" value="ECO:0007669"/>
    <property type="project" value="TreeGrafter"/>
</dbReference>
<dbReference type="GO" id="GO:0005737">
    <property type="term" value="C:cytoplasm"/>
    <property type="evidence" value="ECO:0007669"/>
    <property type="project" value="TreeGrafter"/>
</dbReference>
<dbReference type="EMBL" id="BMAO01031800">
    <property type="protein sequence ID" value="GFQ77717.1"/>
    <property type="molecule type" value="Genomic_DNA"/>
</dbReference>
<comment type="caution">
    <text evidence="3">The sequence shown here is derived from an EMBL/GenBank/DDBJ whole genome shotgun (WGS) entry which is preliminary data.</text>
</comment>